<accession>A0ABT1CUT3</accession>
<dbReference type="Gene3D" id="3.40.605.10">
    <property type="entry name" value="Aldehyde Dehydrogenase, Chain A, domain 1"/>
    <property type="match status" value="1"/>
</dbReference>
<gene>
    <name evidence="6" type="ORF">GTW23_14010</name>
</gene>
<dbReference type="InterPro" id="IPR016163">
    <property type="entry name" value="Ald_DH_C"/>
</dbReference>
<dbReference type="Pfam" id="PF00171">
    <property type="entry name" value="Aldedh"/>
    <property type="match status" value="1"/>
</dbReference>
<dbReference type="InterPro" id="IPR016162">
    <property type="entry name" value="Ald_DH_N"/>
</dbReference>
<organism evidence="6 7">
    <name type="scientific">Hoeflea alexandrii</name>
    <dbReference type="NCBI Taxonomy" id="288436"/>
    <lineage>
        <taxon>Bacteria</taxon>
        <taxon>Pseudomonadati</taxon>
        <taxon>Pseudomonadota</taxon>
        <taxon>Alphaproteobacteria</taxon>
        <taxon>Hyphomicrobiales</taxon>
        <taxon>Rhizobiaceae</taxon>
        <taxon>Hoeflea</taxon>
    </lineage>
</organism>
<evidence type="ECO:0000313" key="6">
    <source>
        <dbReference type="EMBL" id="MCO6409295.1"/>
    </source>
</evidence>
<comment type="caution">
    <text evidence="6">The sequence shown here is derived from an EMBL/GenBank/DDBJ whole genome shotgun (WGS) entry which is preliminary data.</text>
</comment>
<dbReference type="Proteomes" id="UP001320715">
    <property type="component" value="Unassembled WGS sequence"/>
</dbReference>
<proteinExistence type="inferred from homology"/>
<feature type="active site" evidence="3">
    <location>
        <position position="257"/>
    </location>
</feature>
<feature type="domain" description="Aldehyde dehydrogenase" evidence="5">
    <location>
        <begin position="21"/>
        <end position="479"/>
    </location>
</feature>
<dbReference type="PROSITE" id="PS00687">
    <property type="entry name" value="ALDEHYDE_DEHYDR_GLU"/>
    <property type="match status" value="1"/>
</dbReference>
<dbReference type="PROSITE" id="PS00070">
    <property type="entry name" value="ALDEHYDE_DEHYDR_CYS"/>
    <property type="match status" value="1"/>
</dbReference>
<comment type="similarity">
    <text evidence="1 4">Belongs to the aldehyde dehydrogenase family.</text>
</comment>
<evidence type="ECO:0000259" key="5">
    <source>
        <dbReference type="Pfam" id="PF00171"/>
    </source>
</evidence>
<dbReference type="PANTHER" id="PTHR43353">
    <property type="entry name" value="SUCCINATE-SEMIALDEHYDE DEHYDROGENASE, MITOCHONDRIAL"/>
    <property type="match status" value="1"/>
</dbReference>
<evidence type="ECO:0000313" key="7">
    <source>
        <dbReference type="Proteomes" id="UP001320715"/>
    </source>
</evidence>
<reference evidence="6 7" key="1">
    <citation type="submission" date="2020-01" db="EMBL/GenBank/DDBJ databases">
        <title>Genomes of bacteria type strains.</title>
        <authorList>
            <person name="Chen J."/>
            <person name="Zhu S."/>
            <person name="Yang J."/>
        </authorList>
    </citation>
    <scope>NUCLEOTIDE SEQUENCE [LARGE SCALE GENOMIC DNA]</scope>
    <source>
        <strain evidence="6 7">DSM 16655</strain>
    </source>
</reference>
<evidence type="ECO:0000256" key="2">
    <source>
        <dbReference type="ARBA" id="ARBA00023002"/>
    </source>
</evidence>
<evidence type="ECO:0000256" key="1">
    <source>
        <dbReference type="ARBA" id="ARBA00009986"/>
    </source>
</evidence>
<keyword evidence="2 4" id="KW-0560">Oxidoreductase</keyword>
<evidence type="ECO:0000256" key="4">
    <source>
        <dbReference type="RuleBase" id="RU003345"/>
    </source>
</evidence>
<keyword evidence="7" id="KW-1185">Reference proteome</keyword>
<dbReference type="SUPFAM" id="SSF53720">
    <property type="entry name" value="ALDH-like"/>
    <property type="match status" value="1"/>
</dbReference>
<dbReference type="CDD" id="cd07103">
    <property type="entry name" value="ALDH_F5_SSADH_GabD"/>
    <property type="match status" value="1"/>
</dbReference>
<dbReference type="Gene3D" id="3.40.309.10">
    <property type="entry name" value="Aldehyde Dehydrogenase, Chain A, domain 2"/>
    <property type="match status" value="1"/>
</dbReference>
<protein>
    <submittedName>
        <fullName evidence="6">Aldehyde dehydrogenase family protein</fullName>
    </submittedName>
</protein>
<dbReference type="InterPro" id="IPR029510">
    <property type="entry name" value="Ald_DH_CS_GLU"/>
</dbReference>
<dbReference type="InterPro" id="IPR016161">
    <property type="entry name" value="Ald_DH/histidinol_DH"/>
</dbReference>
<dbReference type="PANTHER" id="PTHR43353:SF5">
    <property type="entry name" value="SUCCINATE-SEMIALDEHYDE DEHYDROGENASE, MITOCHONDRIAL"/>
    <property type="match status" value="1"/>
</dbReference>
<evidence type="ECO:0000256" key="3">
    <source>
        <dbReference type="PROSITE-ProRule" id="PRU10007"/>
    </source>
</evidence>
<dbReference type="EMBL" id="JAAAML010000002">
    <property type="protein sequence ID" value="MCO6409295.1"/>
    <property type="molecule type" value="Genomic_DNA"/>
</dbReference>
<dbReference type="InterPro" id="IPR015590">
    <property type="entry name" value="Aldehyde_DH_dom"/>
</dbReference>
<dbReference type="InterPro" id="IPR016160">
    <property type="entry name" value="Ald_DH_CS_CYS"/>
</dbReference>
<sequence>MERPMSHEHLVRQANLISGNWVSADSGKTIDVVNPADGSVIATVPNCGAAETRRAIEAAHAAFPQYAAMPLNERVVLLRRLHQLIVDNLEGLASLLTAEQGKPLAESRAEVGSSAAYVLWFAEEARRTDGAVIPAPVKGRKLMTTRHPVGVVAAITPWNFPSSMLARKIGPALAAGCTVVVKPATATPLSGLAWGLLAEQAGFPPGVVNILTGSAGEIGGEITANKLVRKITFTGSTEIGKQILREAAGTVKRVSMELGGNAPFIVFDDADLDRAVKGALIAKFRNAGQTCICTNRLYVQSGIYDQFTARFAERVAALKVAPGNEDGAEQGPMIDEAALAKMEELVGDALSKGAQVVTGGDRHTRGGLFYAPTVLSGASSEMRFTREEIFGPVAPVYRFDTEEQAITAANDTDYGLAAYAYTRDLARMFRLQDQLEYGLIGINEVLIVSPEAPFGGLKESGIGKEGSWQGIDDYLDTKYTCIGGL</sequence>
<name>A0ABT1CUT3_9HYPH</name>
<dbReference type="InterPro" id="IPR050740">
    <property type="entry name" value="Aldehyde_DH_Superfamily"/>
</dbReference>